<feature type="coiled-coil region" evidence="1">
    <location>
        <begin position="6"/>
        <end position="33"/>
    </location>
</feature>
<evidence type="ECO:0000313" key="2">
    <source>
        <dbReference type="Ensembl" id="ENSFTIP00000004779.1"/>
    </source>
</evidence>
<dbReference type="GO" id="GO:0005634">
    <property type="term" value="C:nucleus"/>
    <property type="evidence" value="ECO:0007669"/>
    <property type="project" value="TreeGrafter"/>
</dbReference>
<dbReference type="Ensembl" id="ENSFTIT00000005014.1">
    <property type="protein sequence ID" value="ENSFTIP00000004779.1"/>
    <property type="gene ID" value="ENSFTIG00000003301.1"/>
</dbReference>
<dbReference type="PANTHER" id="PTHR28577">
    <property type="entry name" value="CENTROMERE PROTEIN P"/>
    <property type="match status" value="1"/>
</dbReference>
<evidence type="ECO:0000313" key="3">
    <source>
        <dbReference type="Proteomes" id="UP000694562"/>
    </source>
</evidence>
<keyword evidence="3" id="KW-1185">Reference proteome</keyword>
<dbReference type="OrthoDB" id="5976950at2759"/>
<organism evidence="2 3">
    <name type="scientific">Falco tinnunculus</name>
    <name type="common">Common kestrel</name>
    <dbReference type="NCBI Taxonomy" id="100819"/>
    <lineage>
        <taxon>Eukaryota</taxon>
        <taxon>Metazoa</taxon>
        <taxon>Chordata</taxon>
        <taxon>Craniata</taxon>
        <taxon>Vertebrata</taxon>
        <taxon>Euteleostomi</taxon>
        <taxon>Archelosauria</taxon>
        <taxon>Archosauria</taxon>
        <taxon>Dinosauria</taxon>
        <taxon>Saurischia</taxon>
        <taxon>Theropoda</taxon>
        <taxon>Coelurosauria</taxon>
        <taxon>Aves</taxon>
        <taxon>Neognathae</taxon>
        <taxon>Neoaves</taxon>
        <taxon>Telluraves</taxon>
        <taxon>Australaves</taxon>
        <taxon>Falconiformes</taxon>
        <taxon>Falconidae</taxon>
        <taxon>Falco</taxon>
    </lineage>
</organism>
<proteinExistence type="predicted"/>
<sequence length="283" mass="32636">MDSSIFQVYEDEIQSLEEEIKLLAEKYEDSQQESTFFSDEEILMSISSYQTEIEGHEFPSNLKAELETLETDLSFLMKFTGIQFTNHSKKTVEKTRNRTVQKHRLSGNCHSLSFRLDFQLLEMQNKENVSVVITDLSIIMESGEDSDVSKFVERAEECGNLLTFFRSFSSYAEWYEHRRCTFRHFKAKYPEIVTLPEGLLGDHIVLRNPSAPGFELMIVWKIHMDEEGTTIPVLDLLTKVPEKGLEQKMATIERAPSRFRSMLLLLGIEAAIDNLIKVVGSEK</sequence>
<name>A0A8C4U5G1_FALTI</name>
<accession>A0A8C4U5G1</accession>
<dbReference type="Pfam" id="PF13096">
    <property type="entry name" value="CENP-P"/>
    <property type="match status" value="1"/>
</dbReference>
<dbReference type="Proteomes" id="UP000694562">
    <property type="component" value="Unplaced"/>
</dbReference>
<dbReference type="AlphaFoldDB" id="A0A8C4U5G1"/>
<keyword evidence="1" id="KW-0175">Coiled coil</keyword>
<protein>
    <submittedName>
        <fullName evidence="2">Centromere protein P</fullName>
    </submittedName>
</protein>
<dbReference type="InterPro" id="IPR027801">
    <property type="entry name" value="CENP-P"/>
</dbReference>
<dbReference type="GO" id="GO:0000775">
    <property type="term" value="C:chromosome, centromeric region"/>
    <property type="evidence" value="ECO:0007669"/>
    <property type="project" value="InterPro"/>
</dbReference>
<dbReference type="OMA" id="TYAEWYE"/>
<evidence type="ECO:0000256" key="1">
    <source>
        <dbReference type="SAM" id="Coils"/>
    </source>
</evidence>
<reference evidence="2" key="1">
    <citation type="submission" date="2025-08" db="UniProtKB">
        <authorList>
            <consortium name="Ensembl"/>
        </authorList>
    </citation>
    <scope>IDENTIFICATION</scope>
</reference>
<reference evidence="2" key="2">
    <citation type="submission" date="2025-09" db="UniProtKB">
        <authorList>
            <consortium name="Ensembl"/>
        </authorList>
    </citation>
    <scope>IDENTIFICATION</scope>
</reference>
<dbReference type="GO" id="GO:0034080">
    <property type="term" value="P:CENP-A containing chromatin assembly"/>
    <property type="evidence" value="ECO:0007669"/>
    <property type="project" value="InterPro"/>
</dbReference>
<dbReference type="PANTHER" id="PTHR28577:SF1">
    <property type="entry name" value="CENTROMERE PROTEIN P"/>
    <property type="match status" value="1"/>
</dbReference>